<evidence type="ECO:0008006" key="4">
    <source>
        <dbReference type="Google" id="ProtNLM"/>
    </source>
</evidence>
<dbReference type="Proteomes" id="UP001151760">
    <property type="component" value="Unassembled WGS sequence"/>
</dbReference>
<feature type="compositionally biased region" description="Basic residues" evidence="1">
    <location>
        <begin position="118"/>
        <end position="127"/>
    </location>
</feature>
<organism evidence="2 3">
    <name type="scientific">Tanacetum coccineum</name>
    <dbReference type="NCBI Taxonomy" id="301880"/>
    <lineage>
        <taxon>Eukaryota</taxon>
        <taxon>Viridiplantae</taxon>
        <taxon>Streptophyta</taxon>
        <taxon>Embryophyta</taxon>
        <taxon>Tracheophyta</taxon>
        <taxon>Spermatophyta</taxon>
        <taxon>Magnoliopsida</taxon>
        <taxon>eudicotyledons</taxon>
        <taxon>Gunneridae</taxon>
        <taxon>Pentapetalae</taxon>
        <taxon>asterids</taxon>
        <taxon>campanulids</taxon>
        <taxon>Asterales</taxon>
        <taxon>Asteraceae</taxon>
        <taxon>Asteroideae</taxon>
        <taxon>Anthemideae</taxon>
        <taxon>Anthemidinae</taxon>
        <taxon>Tanacetum</taxon>
    </lineage>
</organism>
<feature type="compositionally biased region" description="Low complexity" evidence="1">
    <location>
        <begin position="20"/>
        <end position="63"/>
    </location>
</feature>
<dbReference type="PANTHER" id="PTHR45023:SF4">
    <property type="entry name" value="GLYCINE-RICH PROTEIN-RELATED"/>
    <property type="match status" value="1"/>
</dbReference>
<accession>A0ABQ5EF53</accession>
<feature type="compositionally biased region" description="Basic residues" evidence="1">
    <location>
        <begin position="302"/>
        <end position="311"/>
    </location>
</feature>
<protein>
    <recommendedName>
        <fullName evidence="4">No apical meristem-associated C-terminal domain-containing protein</fullName>
    </recommendedName>
</protein>
<keyword evidence="3" id="KW-1185">Reference proteome</keyword>
<feature type="compositionally biased region" description="Polar residues" evidence="1">
    <location>
        <begin position="8"/>
        <end position="19"/>
    </location>
</feature>
<reference evidence="2" key="2">
    <citation type="submission" date="2022-01" db="EMBL/GenBank/DDBJ databases">
        <authorList>
            <person name="Yamashiro T."/>
            <person name="Shiraishi A."/>
            <person name="Satake H."/>
            <person name="Nakayama K."/>
        </authorList>
    </citation>
    <scope>NUCLEOTIDE SEQUENCE</scope>
</reference>
<reference evidence="2" key="1">
    <citation type="journal article" date="2022" name="Int. J. Mol. Sci.">
        <title>Draft Genome of Tanacetum Coccineum: Genomic Comparison of Closely Related Tanacetum-Family Plants.</title>
        <authorList>
            <person name="Yamashiro T."/>
            <person name="Shiraishi A."/>
            <person name="Nakayama K."/>
            <person name="Satake H."/>
        </authorList>
    </citation>
    <scope>NUCLEOTIDE SEQUENCE</scope>
</reference>
<feature type="region of interest" description="Disordered" evidence="1">
    <location>
        <begin position="291"/>
        <end position="330"/>
    </location>
</feature>
<evidence type="ECO:0000256" key="1">
    <source>
        <dbReference type="SAM" id="MobiDB-lite"/>
    </source>
</evidence>
<evidence type="ECO:0000313" key="3">
    <source>
        <dbReference type="Proteomes" id="UP001151760"/>
    </source>
</evidence>
<feature type="region of interest" description="Disordered" evidence="1">
    <location>
        <begin position="103"/>
        <end position="141"/>
    </location>
</feature>
<feature type="region of interest" description="Disordered" evidence="1">
    <location>
        <begin position="1"/>
        <end position="67"/>
    </location>
</feature>
<dbReference type="EMBL" id="BQNB010016242">
    <property type="protein sequence ID" value="GJT49481.1"/>
    <property type="molecule type" value="Genomic_DNA"/>
</dbReference>
<gene>
    <name evidence="2" type="ORF">Tco_0975638</name>
</gene>
<dbReference type="PANTHER" id="PTHR45023">
    <property type="match status" value="1"/>
</dbReference>
<comment type="caution">
    <text evidence="2">The sequence shown here is derived from an EMBL/GenBank/DDBJ whole genome shotgun (WGS) entry which is preliminary data.</text>
</comment>
<sequence length="394" mass="44406">MSRIPNDGFSNLNFSQLLGTTNSNQSSSSNPSTPSSQNSIGSSSQFPSGQFPSGQFPSGQFPFAPQYFPQMTPEQIFFQQQQAFQQAQLNTQFQNFQTQNVPETQFKVPQPQPPQKETRRKGKRMAKKSSFPAVDLSADDDNIEDEEDVVMTTTAPTQTSVRWTRDEEKLLCEVWVGVSENSDIGNDRNEECFWGQIHDDFNKSTNGVFRTKNMITGKWNRMQPDCQKFHAIYKGITRKSGENDGDVLEAAKAEYSACNKGKKFAYEHGWRVLKKHPKWDAAYHFDSEDHTEIFGPDARPRPPGKTRPAKKTKSETTESSAGSGSGSMKDVLNEELRQKIQAGKSAYEAKKIKEQSATELNELQFLTIDADSLPEPKKTIIKNKQAQIMAKYQL</sequence>
<evidence type="ECO:0000313" key="2">
    <source>
        <dbReference type="EMBL" id="GJT49481.1"/>
    </source>
</evidence>
<proteinExistence type="predicted"/>
<name>A0ABQ5EF53_9ASTR</name>